<evidence type="ECO:0000256" key="7">
    <source>
        <dbReference type="ARBA" id="ARBA00022806"/>
    </source>
</evidence>
<name>A0A127F4Z7_STEDE</name>
<feature type="domain" description="Helicase ATP-binding" evidence="10">
    <location>
        <begin position="248"/>
        <end position="428"/>
    </location>
</feature>
<dbReference type="InterPro" id="IPR038257">
    <property type="entry name" value="CRISPR-assoc_Cas3_HD_sf"/>
</dbReference>
<proteinExistence type="inferred from homology"/>
<keyword evidence="4" id="KW-0479">Metal-binding</keyword>
<dbReference type="InterPro" id="IPR006474">
    <property type="entry name" value="Helicase_Cas3_CRISPR-ass_core"/>
</dbReference>
<keyword evidence="13" id="KW-1185">Reference proteome</keyword>
<dbReference type="NCBIfam" id="TIGR01587">
    <property type="entry name" value="cas3_core"/>
    <property type="match status" value="1"/>
</dbReference>
<dbReference type="SUPFAM" id="SSF109604">
    <property type="entry name" value="HD-domain/PDEase-like"/>
    <property type="match status" value="1"/>
</dbReference>
<comment type="similarity">
    <text evidence="1">In the N-terminal section; belongs to the CRISPR-associated nuclease Cas3-HD family.</text>
</comment>
<dbReference type="PATRIC" id="fig|465721.4.peg.21"/>
<evidence type="ECO:0000259" key="10">
    <source>
        <dbReference type="PROSITE" id="PS51192"/>
    </source>
</evidence>
<keyword evidence="12" id="KW-0255">Endonuclease</keyword>
<dbReference type="Gene3D" id="3.40.50.300">
    <property type="entry name" value="P-loop containing nucleotide triphosphate hydrolases"/>
    <property type="match status" value="2"/>
</dbReference>
<evidence type="ECO:0000256" key="6">
    <source>
        <dbReference type="ARBA" id="ARBA00022801"/>
    </source>
</evidence>
<dbReference type="EC" id="3.6.4.-" evidence="12"/>
<dbReference type="PROSITE" id="PS51643">
    <property type="entry name" value="HD_CAS3"/>
    <property type="match status" value="1"/>
</dbReference>
<dbReference type="InterPro" id="IPR006483">
    <property type="entry name" value="CRISPR-assoc_Cas3_HD"/>
</dbReference>
<reference evidence="12 13" key="1">
    <citation type="submission" date="2015-06" db="EMBL/GenBank/DDBJ databases">
        <title>A Comprehensive Approach to Explore the Metabolic and Phylogenetic Diversity of Bacterial Steroid Degradation in the Environment: Testosterone as an Example.</title>
        <authorList>
            <person name="Yang F.-C."/>
            <person name="Chen Y.-L."/>
            <person name="Yu C.-P."/>
            <person name="Tang S.-L."/>
            <person name="Wang P.-H."/>
            <person name="Ismail W."/>
            <person name="Wang C.-H."/>
            <person name="Yang C.-Y."/>
            <person name="Chiang Y.-R."/>
        </authorList>
    </citation>
    <scope>NUCLEOTIDE SEQUENCE [LARGE SCALE GENOMIC DNA]</scope>
    <source>
        <strain evidence="12 13">DSM 18526</strain>
    </source>
</reference>
<keyword evidence="9" id="KW-0051">Antiviral defense</keyword>
<evidence type="ECO:0000256" key="3">
    <source>
        <dbReference type="ARBA" id="ARBA00022722"/>
    </source>
</evidence>
<dbReference type="InterPro" id="IPR054712">
    <property type="entry name" value="Cas3-like_dom"/>
</dbReference>
<dbReference type="KEGG" id="sdf:ACG33_00095"/>
<dbReference type="SMART" id="SM00487">
    <property type="entry name" value="DEXDc"/>
    <property type="match status" value="1"/>
</dbReference>
<evidence type="ECO:0000256" key="4">
    <source>
        <dbReference type="ARBA" id="ARBA00022723"/>
    </source>
</evidence>
<dbReference type="GO" id="GO:0046872">
    <property type="term" value="F:metal ion binding"/>
    <property type="evidence" value="ECO:0007669"/>
    <property type="project" value="UniProtKB-KW"/>
</dbReference>
<dbReference type="Proteomes" id="UP000070250">
    <property type="component" value="Chromosome"/>
</dbReference>
<dbReference type="GO" id="GO:0016887">
    <property type="term" value="F:ATP hydrolysis activity"/>
    <property type="evidence" value="ECO:0007669"/>
    <property type="project" value="TreeGrafter"/>
</dbReference>
<evidence type="ECO:0000256" key="5">
    <source>
        <dbReference type="ARBA" id="ARBA00022741"/>
    </source>
</evidence>
<evidence type="ECO:0000313" key="12">
    <source>
        <dbReference type="EMBL" id="AMN45526.1"/>
    </source>
</evidence>
<dbReference type="Pfam" id="PF00270">
    <property type="entry name" value="DEAD"/>
    <property type="match status" value="1"/>
</dbReference>
<dbReference type="PANTHER" id="PTHR47962:SF5">
    <property type="entry name" value="ATP-DEPENDENT HELICASE LHR-RELATED"/>
    <property type="match status" value="1"/>
</dbReference>
<dbReference type="GO" id="GO:0005524">
    <property type="term" value="F:ATP binding"/>
    <property type="evidence" value="ECO:0007669"/>
    <property type="project" value="UniProtKB-KW"/>
</dbReference>
<feature type="domain" description="HD Cas3-type" evidence="11">
    <location>
        <begin position="17"/>
        <end position="192"/>
    </location>
</feature>
<dbReference type="InterPro" id="IPR052511">
    <property type="entry name" value="ATP-dep_Helicase"/>
</dbReference>
<keyword evidence="3" id="KW-0540">Nuclease</keyword>
<keyword evidence="5" id="KW-0547">Nucleotide-binding</keyword>
<gene>
    <name evidence="12" type="ORF">ACG33_00095</name>
</gene>
<keyword evidence="7 12" id="KW-0347">Helicase</keyword>
<dbReference type="GO" id="GO:0051607">
    <property type="term" value="P:defense response to virus"/>
    <property type="evidence" value="ECO:0007669"/>
    <property type="project" value="UniProtKB-KW"/>
</dbReference>
<dbReference type="Gene3D" id="1.10.3210.30">
    <property type="match status" value="1"/>
</dbReference>
<dbReference type="GO" id="GO:0004519">
    <property type="term" value="F:endonuclease activity"/>
    <property type="evidence" value="ECO:0007669"/>
    <property type="project" value="UniProtKB-KW"/>
</dbReference>
<evidence type="ECO:0000256" key="2">
    <source>
        <dbReference type="ARBA" id="ARBA00009046"/>
    </source>
</evidence>
<dbReference type="InterPro" id="IPR014001">
    <property type="entry name" value="Helicase_ATP-bd"/>
</dbReference>
<dbReference type="AlphaFoldDB" id="A0A127F4Z7"/>
<comment type="similarity">
    <text evidence="2">In the central section; belongs to the CRISPR-associated helicase Cas3 family.</text>
</comment>
<keyword evidence="8" id="KW-0067">ATP-binding</keyword>
<dbReference type="PROSITE" id="PS51192">
    <property type="entry name" value="HELICASE_ATP_BIND_1"/>
    <property type="match status" value="1"/>
</dbReference>
<evidence type="ECO:0000313" key="13">
    <source>
        <dbReference type="Proteomes" id="UP000070250"/>
    </source>
</evidence>
<dbReference type="NCBIfam" id="TIGR01596">
    <property type="entry name" value="cas3_HD"/>
    <property type="match status" value="1"/>
</dbReference>
<accession>A0A127F4Z7</accession>
<dbReference type="CDD" id="cd17930">
    <property type="entry name" value="DEXHc_cas3"/>
    <property type="match status" value="1"/>
</dbReference>
<dbReference type="SUPFAM" id="SSF52540">
    <property type="entry name" value="P-loop containing nucleoside triphosphate hydrolases"/>
    <property type="match status" value="1"/>
</dbReference>
<dbReference type="OrthoDB" id="9810236at2"/>
<dbReference type="InterPro" id="IPR006674">
    <property type="entry name" value="HD_domain"/>
</dbReference>
<protein>
    <submittedName>
        <fullName evidence="12">CRISPR-associated endonuclease/helicase Cas3</fullName>
        <ecNumber evidence="12">3.1.-.-</ecNumber>
        <ecNumber evidence="12">3.6.4.-</ecNumber>
    </submittedName>
</protein>
<dbReference type="EMBL" id="CP011971">
    <property type="protein sequence ID" value="AMN45526.1"/>
    <property type="molecule type" value="Genomic_DNA"/>
</dbReference>
<dbReference type="RefSeq" id="WP_066917800.1">
    <property type="nucleotide sequence ID" value="NZ_CP011971.1"/>
</dbReference>
<dbReference type="InterPro" id="IPR027417">
    <property type="entry name" value="P-loop_NTPase"/>
</dbReference>
<organism evidence="12 13">
    <name type="scientific">Steroidobacter denitrificans</name>
    <dbReference type="NCBI Taxonomy" id="465721"/>
    <lineage>
        <taxon>Bacteria</taxon>
        <taxon>Pseudomonadati</taxon>
        <taxon>Pseudomonadota</taxon>
        <taxon>Gammaproteobacteria</taxon>
        <taxon>Steroidobacterales</taxon>
        <taxon>Steroidobacteraceae</taxon>
        <taxon>Steroidobacter</taxon>
    </lineage>
</organism>
<dbReference type="CDD" id="cd09641">
    <property type="entry name" value="Cas3''_I"/>
    <property type="match status" value="1"/>
</dbReference>
<sequence length="754" mass="84024">MIKPLPIAHATRDADGNWRPPHDLLEHLHEVGELAADFARRYGADWARLAGRWHDLGKFRPRFQKYIRFVSGFEADAHIKGEAGKAPHSTAGALLACEHFEKAGFGPAGRVLAYLIAGHHAGLADWFGGLRERLEDPKSRAELDESLVEQPPTELLDSGDFKPDLRAVPGGRDGFALWIRMLFSALVDADFLDTERYMDPDRFASRNTWPTLEELAPLFDAHMTKLVAGADPTPVNALRADILRQCHDAAALDAGLFSLTVPTGGGKTLSGMAFALEHARGHSKRRIIHVIPYTSIIEQTADVFRDIFGDAVVEHHSNAESEPDKETSASRLACENWDAPIVVTTNVQFFESLFASRTSRCRKLHNIVDSVVILDEAQLLPPEFLQPILDVLNLLTRHYGVTVVLSTATQPALASREYFDTRQNRRGLDNVREIISDPDALYVALERVEVRLPSDWHQPTDWPQLTEALCAHESVLAIVNTRKDARALWEAMPQGTLHLSALMCGAHRSQVIADIKARLKAGASTSVVSTQLVEAGVDVDFPVVYRALAGLDSIAQAAGRCNREGRLKGKGEVVVFVPPEPAPQGLLRQGENACREVLRDAADSPLARTRFAAYFERLYYGCQLDKAGIRELLSVKDSHELAVDFRTAAEKFRLIDDEDSLPIVVRYSGKDGRDERIDQWLAMLRRDGPQRWLMRKLQRYTVSLRRRQVLPLLNRGDIEEILPGLYAQTGDGLYDENLGLLPEGKVWKAGDFVW</sequence>
<dbReference type="InterPro" id="IPR011545">
    <property type="entry name" value="DEAD/DEAH_box_helicase_dom"/>
</dbReference>
<dbReference type="Pfam" id="PF22590">
    <property type="entry name" value="Cas3-like_C_2"/>
    <property type="match status" value="1"/>
</dbReference>
<dbReference type="STRING" id="465721.ACG33_00095"/>
<dbReference type="Pfam" id="PF01966">
    <property type="entry name" value="HD"/>
    <property type="match status" value="1"/>
</dbReference>
<evidence type="ECO:0000256" key="8">
    <source>
        <dbReference type="ARBA" id="ARBA00022840"/>
    </source>
</evidence>
<dbReference type="GO" id="GO:0003677">
    <property type="term" value="F:DNA binding"/>
    <property type="evidence" value="ECO:0007669"/>
    <property type="project" value="TreeGrafter"/>
</dbReference>
<keyword evidence="6 12" id="KW-0378">Hydrolase</keyword>
<dbReference type="GO" id="GO:0004386">
    <property type="term" value="F:helicase activity"/>
    <property type="evidence" value="ECO:0007669"/>
    <property type="project" value="UniProtKB-KW"/>
</dbReference>
<dbReference type="PANTHER" id="PTHR47962">
    <property type="entry name" value="ATP-DEPENDENT HELICASE LHR-RELATED-RELATED"/>
    <property type="match status" value="1"/>
</dbReference>
<evidence type="ECO:0000259" key="11">
    <source>
        <dbReference type="PROSITE" id="PS51643"/>
    </source>
</evidence>
<evidence type="ECO:0000256" key="9">
    <source>
        <dbReference type="ARBA" id="ARBA00023118"/>
    </source>
</evidence>
<evidence type="ECO:0000256" key="1">
    <source>
        <dbReference type="ARBA" id="ARBA00006847"/>
    </source>
</evidence>
<dbReference type="EC" id="3.1.-.-" evidence="12"/>